<evidence type="ECO:0000256" key="4">
    <source>
        <dbReference type="ARBA" id="ARBA00022763"/>
    </source>
</evidence>
<dbReference type="GO" id="GO:0004519">
    <property type="term" value="F:endonuclease activity"/>
    <property type="evidence" value="ECO:0007669"/>
    <property type="project" value="UniProtKB-KW"/>
</dbReference>
<dbReference type="GO" id="GO:0019104">
    <property type="term" value="F:DNA N-glycosylase activity"/>
    <property type="evidence" value="ECO:0007669"/>
    <property type="project" value="TreeGrafter"/>
</dbReference>
<keyword evidence="11" id="KW-0255">Endonuclease</keyword>
<dbReference type="CDD" id="cd00056">
    <property type="entry name" value="ENDO3c"/>
    <property type="match status" value="1"/>
</dbReference>
<feature type="region of interest" description="Disordered" evidence="9">
    <location>
        <begin position="83"/>
        <end position="124"/>
    </location>
</feature>
<keyword evidence="12" id="KW-1185">Reference proteome</keyword>
<evidence type="ECO:0000259" key="10">
    <source>
        <dbReference type="SMART" id="SM00478"/>
    </source>
</evidence>
<accession>A0A6B0VIT3</accession>
<evidence type="ECO:0000256" key="8">
    <source>
        <dbReference type="ARBA" id="ARBA00023295"/>
    </source>
</evidence>
<dbReference type="Gene3D" id="1.10.340.30">
    <property type="entry name" value="Hypothetical protein, domain 2"/>
    <property type="match status" value="1"/>
</dbReference>
<dbReference type="GO" id="GO:0006285">
    <property type="term" value="P:base-excision repair, AP site formation"/>
    <property type="evidence" value="ECO:0007669"/>
    <property type="project" value="TreeGrafter"/>
</dbReference>
<evidence type="ECO:0000313" key="11">
    <source>
        <dbReference type="EMBL" id="MXV61460.1"/>
    </source>
</evidence>
<keyword evidence="11" id="KW-0540">Nuclease</keyword>
<dbReference type="GO" id="GO:0051539">
    <property type="term" value="F:4 iron, 4 sulfur cluster binding"/>
    <property type="evidence" value="ECO:0007669"/>
    <property type="project" value="UniProtKB-KW"/>
</dbReference>
<dbReference type="RefSeq" id="WP_160063369.1">
    <property type="nucleotide sequence ID" value="NZ_WUYX01000020.1"/>
</dbReference>
<keyword evidence="8" id="KW-0326">Glycosidase</keyword>
<gene>
    <name evidence="11" type="ORF">GS429_05160</name>
</gene>
<proteinExistence type="predicted"/>
<organism evidence="11 12">
    <name type="scientific">Natronorubrum halalkaliphilum</name>
    <dbReference type="NCBI Taxonomy" id="2691917"/>
    <lineage>
        <taxon>Archaea</taxon>
        <taxon>Methanobacteriati</taxon>
        <taxon>Methanobacteriota</taxon>
        <taxon>Stenosarchaea group</taxon>
        <taxon>Halobacteria</taxon>
        <taxon>Halobacteriales</taxon>
        <taxon>Natrialbaceae</taxon>
        <taxon>Natronorubrum</taxon>
    </lineage>
</organism>
<keyword evidence="3" id="KW-0479">Metal-binding</keyword>
<evidence type="ECO:0000256" key="1">
    <source>
        <dbReference type="ARBA" id="ARBA00001966"/>
    </source>
</evidence>
<evidence type="ECO:0000256" key="6">
    <source>
        <dbReference type="ARBA" id="ARBA00023004"/>
    </source>
</evidence>
<dbReference type="Proteomes" id="UP000434101">
    <property type="component" value="Unassembled WGS sequence"/>
</dbReference>
<dbReference type="Pfam" id="PF10576">
    <property type="entry name" value="EndIII_4Fe-2S"/>
    <property type="match status" value="1"/>
</dbReference>
<reference evidence="11 12" key="1">
    <citation type="submission" date="2020-01" db="EMBL/GenBank/DDBJ databases">
        <title>Natronorubrum sp. JWXQ-INN 674 isolated from Inner Mongolia Autonomous Region of China.</title>
        <authorList>
            <person name="Xue Q."/>
        </authorList>
    </citation>
    <scope>NUCLEOTIDE SEQUENCE [LARGE SCALE GENOMIC DNA]</scope>
    <source>
        <strain evidence="11 12">JWXQ-INN-674</strain>
    </source>
</reference>
<comment type="caution">
    <text evidence="11">The sequence shown here is derived from an EMBL/GenBank/DDBJ whole genome shotgun (WGS) entry which is preliminary data.</text>
</comment>
<dbReference type="Gene3D" id="1.10.1670.10">
    <property type="entry name" value="Helix-hairpin-Helix base-excision DNA repair enzymes (C-terminal)"/>
    <property type="match status" value="1"/>
</dbReference>
<dbReference type="PANTHER" id="PTHR10359">
    <property type="entry name" value="A/G-SPECIFIC ADENINE GLYCOSYLASE/ENDONUCLEASE III"/>
    <property type="match status" value="1"/>
</dbReference>
<keyword evidence="7" id="KW-0411">Iron-sulfur</keyword>
<dbReference type="OrthoDB" id="19248at2157"/>
<dbReference type="SMART" id="SM00478">
    <property type="entry name" value="ENDO3c"/>
    <property type="match status" value="1"/>
</dbReference>
<name>A0A6B0VIT3_9EURY</name>
<dbReference type="InterPro" id="IPR003651">
    <property type="entry name" value="Endonuclease3_FeS-loop_motif"/>
</dbReference>
<evidence type="ECO:0000256" key="5">
    <source>
        <dbReference type="ARBA" id="ARBA00022801"/>
    </source>
</evidence>
<dbReference type="AlphaFoldDB" id="A0A6B0VIT3"/>
<dbReference type="GO" id="GO:0046872">
    <property type="term" value="F:metal ion binding"/>
    <property type="evidence" value="ECO:0007669"/>
    <property type="project" value="UniProtKB-KW"/>
</dbReference>
<protein>
    <submittedName>
        <fullName evidence="11">Endonuclease III</fullName>
    </submittedName>
</protein>
<dbReference type="EMBL" id="WUYX01000020">
    <property type="protein sequence ID" value="MXV61460.1"/>
    <property type="molecule type" value="Genomic_DNA"/>
</dbReference>
<evidence type="ECO:0000313" key="12">
    <source>
        <dbReference type="Proteomes" id="UP000434101"/>
    </source>
</evidence>
<feature type="compositionally biased region" description="Basic and acidic residues" evidence="9">
    <location>
        <begin position="89"/>
        <end position="105"/>
    </location>
</feature>
<keyword evidence="5" id="KW-0378">Hydrolase</keyword>
<dbReference type="SUPFAM" id="SSF48150">
    <property type="entry name" value="DNA-glycosylase"/>
    <property type="match status" value="1"/>
</dbReference>
<evidence type="ECO:0000256" key="7">
    <source>
        <dbReference type="ARBA" id="ARBA00023014"/>
    </source>
</evidence>
<feature type="domain" description="HhH-GPD" evidence="10">
    <location>
        <begin position="63"/>
        <end position="265"/>
    </location>
</feature>
<evidence type="ECO:0000256" key="2">
    <source>
        <dbReference type="ARBA" id="ARBA00022485"/>
    </source>
</evidence>
<dbReference type="PANTHER" id="PTHR10359:SF18">
    <property type="entry name" value="ENDONUCLEASE III"/>
    <property type="match status" value="1"/>
</dbReference>
<dbReference type="InterPro" id="IPR023170">
    <property type="entry name" value="HhH_base_excis_C"/>
</dbReference>
<dbReference type="Pfam" id="PF00730">
    <property type="entry name" value="HhH-GPD"/>
    <property type="match status" value="1"/>
</dbReference>
<comment type="cofactor">
    <cofactor evidence="1">
        <name>[4Fe-4S] cluster</name>
        <dbReference type="ChEBI" id="CHEBI:49883"/>
    </cofactor>
</comment>
<evidence type="ECO:0000256" key="3">
    <source>
        <dbReference type="ARBA" id="ARBA00022723"/>
    </source>
</evidence>
<feature type="region of interest" description="Disordered" evidence="9">
    <location>
        <begin position="1"/>
        <end position="22"/>
    </location>
</feature>
<keyword evidence="2" id="KW-0004">4Fe-4S</keyword>
<sequence length="307" mass="32779">MSDDPEPAVNISGGADGGGVAVEFDPATAETRAEEVVDRLGERYWQKQYGGQDAFTCLVRTILSQNTSDKASQPAHDALIARYGAGGSETHRDADGASGARREQREDLDDANGEAVSGRPRADETDLAESLAAAEQSELAETISSAGLYNQKSEILIETAEWVLEAFGSAAAFDAFVKDEEPSEVRETLLSVRGVGPKTADCVLLFAGGRGGVFPVDTHVHRIYRRMGIASPDADHEDVRAVLERDVPAAKCGFAHTATIQFGREYCTARKPACLDDPEACPMADLCDQVGVYPETDEVVDPADVVD</sequence>
<keyword evidence="4" id="KW-0227">DNA damage</keyword>
<evidence type="ECO:0000256" key="9">
    <source>
        <dbReference type="SAM" id="MobiDB-lite"/>
    </source>
</evidence>
<keyword evidence="6" id="KW-0408">Iron</keyword>
<dbReference type="InterPro" id="IPR003265">
    <property type="entry name" value="HhH-GPD_domain"/>
</dbReference>
<dbReference type="InterPro" id="IPR011257">
    <property type="entry name" value="DNA_glycosylase"/>
</dbReference>